<dbReference type="SUPFAM" id="SSF51182">
    <property type="entry name" value="RmlC-like cupins"/>
    <property type="match status" value="1"/>
</dbReference>
<reference evidence="7 8" key="1">
    <citation type="journal article" date="2020" name="Nat. Commun.">
        <title>Genome of Tripterygium wilfordii and identification of cytochrome P450 involved in triptolide biosynthesis.</title>
        <authorList>
            <person name="Tu L."/>
            <person name="Su P."/>
            <person name="Zhang Z."/>
            <person name="Gao L."/>
            <person name="Wang J."/>
            <person name="Hu T."/>
            <person name="Zhou J."/>
            <person name="Zhang Y."/>
            <person name="Zhao Y."/>
            <person name="Liu Y."/>
            <person name="Song Y."/>
            <person name="Tong Y."/>
            <person name="Lu Y."/>
            <person name="Yang J."/>
            <person name="Xu C."/>
            <person name="Jia M."/>
            <person name="Peters R.J."/>
            <person name="Huang L."/>
            <person name="Gao W."/>
        </authorList>
    </citation>
    <scope>NUCLEOTIDE SEQUENCE [LARGE SCALE GENOMIC DNA]</scope>
    <source>
        <strain evidence="8">cv. XIE 37</strain>
        <tissue evidence="7">Leaf</tissue>
    </source>
</reference>
<evidence type="ECO:0000313" key="7">
    <source>
        <dbReference type="EMBL" id="KAF5725643.1"/>
    </source>
</evidence>
<keyword evidence="8" id="KW-1185">Reference proteome</keyword>
<evidence type="ECO:0000256" key="3">
    <source>
        <dbReference type="ARBA" id="ARBA00023129"/>
    </source>
</evidence>
<keyword evidence="4" id="KW-1015">Disulfide bond</keyword>
<dbReference type="InterPro" id="IPR014710">
    <property type="entry name" value="RmlC-like_jellyroll"/>
</dbReference>
<dbReference type="InterPro" id="IPR006044">
    <property type="entry name" value="11S_seedstore_pln"/>
</dbReference>
<dbReference type="PRINTS" id="PR00439">
    <property type="entry name" value="11SGLOBULIN"/>
</dbReference>
<comment type="similarity">
    <text evidence="1">Belongs to the 11S seed storage protein (globulins) family.</text>
</comment>
<evidence type="ECO:0000256" key="4">
    <source>
        <dbReference type="ARBA" id="ARBA00023157"/>
    </source>
</evidence>
<organism evidence="7 8">
    <name type="scientific">Tripterygium wilfordii</name>
    <name type="common">Thunder God vine</name>
    <dbReference type="NCBI Taxonomy" id="458696"/>
    <lineage>
        <taxon>Eukaryota</taxon>
        <taxon>Viridiplantae</taxon>
        <taxon>Streptophyta</taxon>
        <taxon>Embryophyta</taxon>
        <taxon>Tracheophyta</taxon>
        <taxon>Spermatophyta</taxon>
        <taxon>Magnoliopsida</taxon>
        <taxon>eudicotyledons</taxon>
        <taxon>Gunneridae</taxon>
        <taxon>Pentapetalae</taxon>
        <taxon>rosids</taxon>
        <taxon>fabids</taxon>
        <taxon>Celastrales</taxon>
        <taxon>Celastraceae</taxon>
        <taxon>Tripterygium</taxon>
    </lineage>
</organism>
<dbReference type="Gene3D" id="2.60.120.10">
    <property type="entry name" value="Jelly Rolls"/>
    <property type="match status" value="2"/>
</dbReference>
<feature type="domain" description="Cupin type-1" evidence="6">
    <location>
        <begin position="61"/>
        <end position="192"/>
    </location>
</feature>
<feature type="transmembrane region" description="Helical" evidence="5">
    <location>
        <begin position="73"/>
        <end position="90"/>
    </location>
</feature>
<evidence type="ECO:0000259" key="6">
    <source>
        <dbReference type="SMART" id="SM00835"/>
    </source>
</evidence>
<keyword evidence="3" id="KW-0708">Seed storage protein</keyword>
<dbReference type="SMART" id="SM00835">
    <property type="entry name" value="Cupin_1"/>
    <property type="match status" value="2"/>
</dbReference>
<comment type="caution">
    <text evidence="7">The sequence shown here is derived from an EMBL/GenBank/DDBJ whole genome shotgun (WGS) entry which is preliminary data.</text>
</comment>
<evidence type="ECO:0000256" key="1">
    <source>
        <dbReference type="ARBA" id="ARBA00007178"/>
    </source>
</evidence>
<dbReference type="InterPro" id="IPR011051">
    <property type="entry name" value="RmlC_Cupin_sf"/>
</dbReference>
<dbReference type="Pfam" id="PF00190">
    <property type="entry name" value="Cupin_1"/>
    <property type="match status" value="2"/>
</dbReference>
<keyword evidence="5" id="KW-0472">Membrane</keyword>
<protein>
    <submittedName>
        <fullName evidence="7">Glutelin type-A 3</fullName>
    </submittedName>
</protein>
<dbReference type="AlphaFoldDB" id="A0A7J7BUS5"/>
<evidence type="ECO:0000256" key="5">
    <source>
        <dbReference type="SAM" id="Phobius"/>
    </source>
</evidence>
<dbReference type="InterPro" id="IPR006045">
    <property type="entry name" value="Cupin_1"/>
</dbReference>
<keyword evidence="5" id="KW-1133">Transmembrane helix</keyword>
<dbReference type="Proteomes" id="UP000593562">
    <property type="component" value="Unassembled WGS sequence"/>
</dbReference>
<sequence length="390" mass="42697">MEFGQNQLMQHTTIGFEELDIQSQLCDFQPNPTQLTITLMVVTSQFSVPLILLPECTSYVIHIKNKNKNLKKWCFYYFYYACTFVSSVIIKKSNLPISGNEGLVGMVFPNTTSEIVLNLKKGDVIPVPVGSVSWWYNNGDSEWVIVFLGETSNAYLPGEFTYFLLSGALGVFRGFSTEFSSRAYNLNHNDADKLTNSQTGVLIVKLDPNKTMPKPGKAGLDTVRDIDSARPDVTVSKAGSMITLTPAKFRALQPTGLSVNSTRLDGNAMRSPFYLADGSVQVIYVVKGSGMLQMVGLNGEQALDAKIEAGQLVVVPKFFTVSMIAGDEGLDWFSVTTTADPMVEELGGGKSVWHALSPVVIQASLDVTPEFVQVFKSNIKNSTMLVPPPN</sequence>
<dbReference type="GO" id="GO:0045735">
    <property type="term" value="F:nutrient reservoir activity"/>
    <property type="evidence" value="ECO:0007669"/>
    <property type="project" value="UniProtKB-KW"/>
</dbReference>
<evidence type="ECO:0000313" key="8">
    <source>
        <dbReference type="Proteomes" id="UP000593562"/>
    </source>
</evidence>
<name>A0A7J7BUS5_TRIWF</name>
<feature type="domain" description="Cupin type-1" evidence="6">
    <location>
        <begin position="224"/>
        <end position="373"/>
    </location>
</feature>
<dbReference type="PANTHER" id="PTHR31189:SF45">
    <property type="entry name" value="OS09G0552500 PROTEIN"/>
    <property type="match status" value="1"/>
</dbReference>
<dbReference type="EMBL" id="JAAARO010000023">
    <property type="protein sequence ID" value="KAF5725643.1"/>
    <property type="molecule type" value="Genomic_DNA"/>
</dbReference>
<proteinExistence type="inferred from homology"/>
<dbReference type="CDD" id="cd02243">
    <property type="entry name" value="cupin_11S_legumin_C"/>
    <property type="match status" value="1"/>
</dbReference>
<dbReference type="InterPro" id="IPR050253">
    <property type="entry name" value="Seed_Storage-Functional"/>
</dbReference>
<keyword evidence="5" id="KW-0812">Transmembrane</keyword>
<gene>
    <name evidence="7" type="ORF">HS088_TW23G00370</name>
</gene>
<evidence type="ECO:0000256" key="2">
    <source>
        <dbReference type="ARBA" id="ARBA00022761"/>
    </source>
</evidence>
<dbReference type="PANTHER" id="PTHR31189">
    <property type="entry name" value="OS03G0336100 PROTEIN-RELATED"/>
    <property type="match status" value="1"/>
</dbReference>
<dbReference type="InParanoid" id="A0A7J7BUS5"/>
<keyword evidence="2" id="KW-0758">Storage protein</keyword>
<accession>A0A7J7BUS5</accession>